<dbReference type="OrthoDB" id="303107at2759"/>
<keyword evidence="2" id="KW-1185">Reference proteome</keyword>
<dbReference type="Proteomes" id="UP000720189">
    <property type="component" value="Unassembled WGS sequence"/>
</dbReference>
<dbReference type="AlphaFoldDB" id="A0A9P9H3J0"/>
<sequence length="126" mass="13662">MSERPFDSLSEEENTAVTALESGLSQALEIKVELALSPKCTKYFFFKADTFLDGDMMECDMSQTGLLADGRLKLCVFPALFSVPEDGDEKEEGAGLRFGGNHGGMTETKPSELGSLVVLAKARVLF</sequence>
<proteinExistence type="predicted"/>
<comment type="caution">
    <text evidence="1">The sequence shown here is derived from an EMBL/GenBank/DDBJ whole genome shotgun (WGS) entry which is preliminary data.</text>
</comment>
<name>A0A9P9H3J0_FUSRE</name>
<dbReference type="RefSeq" id="XP_046049685.1">
    <property type="nucleotide sequence ID" value="XM_046199526.1"/>
</dbReference>
<accession>A0A9P9H3J0</accession>
<dbReference type="GeneID" id="70229480"/>
<evidence type="ECO:0000313" key="2">
    <source>
        <dbReference type="Proteomes" id="UP000720189"/>
    </source>
</evidence>
<evidence type="ECO:0000313" key="1">
    <source>
        <dbReference type="EMBL" id="KAH7250366.1"/>
    </source>
</evidence>
<reference evidence="1" key="1">
    <citation type="journal article" date="2021" name="Nat. Commun.">
        <title>Genetic determinants of endophytism in the Arabidopsis root mycobiome.</title>
        <authorList>
            <person name="Mesny F."/>
            <person name="Miyauchi S."/>
            <person name="Thiergart T."/>
            <person name="Pickel B."/>
            <person name="Atanasova L."/>
            <person name="Karlsson M."/>
            <person name="Huettel B."/>
            <person name="Barry K.W."/>
            <person name="Haridas S."/>
            <person name="Chen C."/>
            <person name="Bauer D."/>
            <person name="Andreopoulos W."/>
            <person name="Pangilinan J."/>
            <person name="LaButti K."/>
            <person name="Riley R."/>
            <person name="Lipzen A."/>
            <person name="Clum A."/>
            <person name="Drula E."/>
            <person name="Henrissat B."/>
            <person name="Kohler A."/>
            <person name="Grigoriev I.V."/>
            <person name="Martin F.M."/>
            <person name="Hacquard S."/>
        </authorList>
    </citation>
    <scope>NUCLEOTIDE SEQUENCE</scope>
    <source>
        <strain evidence="1">MPI-CAGE-AT-0023</strain>
    </source>
</reference>
<organism evidence="1 2">
    <name type="scientific">Fusarium redolens</name>
    <dbReference type="NCBI Taxonomy" id="48865"/>
    <lineage>
        <taxon>Eukaryota</taxon>
        <taxon>Fungi</taxon>
        <taxon>Dikarya</taxon>
        <taxon>Ascomycota</taxon>
        <taxon>Pezizomycotina</taxon>
        <taxon>Sordariomycetes</taxon>
        <taxon>Hypocreomycetidae</taxon>
        <taxon>Hypocreales</taxon>
        <taxon>Nectriaceae</taxon>
        <taxon>Fusarium</taxon>
        <taxon>Fusarium redolens species complex</taxon>
    </lineage>
</organism>
<gene>
    <name evidence="1" type="ORF">BKA55DRAFT_690598</name>
</gene>
<dbReference type="EMBL" id="JAGMUX010000008">
    <property type="protein sequence ID" value="KAH7250366.1"/>
    <property type="molecule type" value="Genomic_DNA"/>
</dbReference>
<protein>
    <submittedName>
        <fullName evidence="1">Uncharacterized protein</fullName>
    </submittedName>
</protein>